<dbReference type="Proteomes" id="UP000798662">
    <property type="component" value="Chromosome 1"/>
</dbReference>
<proteinExistence type="predicted"/>
<organism evidence="1 2">
    <name type="scientific">Pyropia yezoensis</name>
    <name type="common">Susabi-nori</name>
    <name type="synonym">Porphyra yezoensis</name>
    <dbReference type="NCBI Taxonomy" id="2788"/>
    <lineage>
        <taxon>Eukaryota</taxon>
        <taxon>Rhodophyta</taxon>
        <taxon>Bangiophyceae</taxon>
        <taxon>Bangiales</taxon>
        <taxon>Bangiaceae</taxon>
        <taxon>Pyropia</taxon>
    </lineage>
</organism>
<evidence type="ECO:0000313" key="2">
    <source>
        <dbReference type="Proteomes" id="UP000798662"/>
    </source>
</evidence>
<dbReference type="EMBL" id="CM020618">
    <property type="protein sequence ID" value="KAK1857867.1"/>
    <property type="molecule type" value="Genomic_DNA"/>
</dbReference>
<name>A0ACC3BIW0_PYRYE</name>
<protein>
    <submittedName>
        <fullName evidence="1">Uncharacterized protein</fullName>
    </submittedName>
</protein>
<accession>A0ACC3BIW0</accession>
<keyword evidence="2" id="KW-1185">Reference proteome</keyword>
<evidence type="ECO:0000313" key="1">
    <source>
        <dbReference type="EMBL" id="KAK1857867.1"/>
    </source>
</evidence>
<reference evidence="1" key="1">
    <citation type="submission" date="2019-11" db="EMBL/GenBank/DDBJ databases">
        <title>Nori genome reveals adaptations in red seaweeds to the harsh intertidal environment.</title>
        <authorList>
            <person name="Wang D."/>
            <person name="Mao Y."/>
        </authorList>
    </citation>
    <scope>NUCLEOTIDE SEQUENCE</scope>
    <source>
        <tissue evidence="1">Gametophyte</tissue>
    </source>
</reference>
<gene>
    <name evidence="1" type="ORF">I4F81_000481</name>
</gene>
<comment type="caution">
    <text evidence="1">The sequence shown here is derived from an EMBL/GenBank/DDBJ whole genome shotgun (WGS) entry which is preliminary data.</text>
</comment>
<sequence>MRMVGQRPLSWALVESTLGNHGLSLTLGLLLVAANALLFTWGAHDEAAHHTDYKRWVMSIARGAGYALNFDAGLALLLACRAAVGAARSSRLSAVVPLDALFPAAHAAVGVAIGGFVGVHAAFHLGWIVKDGAWAGGAWGITWCVCSGVVLTGVLVVLLATASRQVRRVQYHFFYRVHLVCAAVFYPLLLVHGVYYGAPYTYKWIVGPMIVYAIDRGYRLATQCNLSTAATLTPLPGGVVRVTIPRGAMEGAAAANGGAEGGRRFPYEAGAYAKVRVADINSQWHPFTIASAPHEADLVLYVKTGAGDWTGALGDMAARDGGAPVPVAMDVKGPYGALHMTRFTHVLLIAGGVGGTPFCALVKDVHHRMAGTSDDREAAGPPPAAGKQHATATGNPSGGRPFPLAGASGGLADDGGDDDDDAKAAGPDMTEEERRRALRVAHIRSTLSLQVTAALSAHPEDAPPVSPRTARQSATPSGEGLGVVGGTALGGAGGEPPAGEPREEDDHVGREHDAEAHLGGAAADAAVAAAAAAASTATADALVSPPRRPRAGGSSSPDADAYASPGGRAFSAWGGGGGGSTSRASSRRTGGATTPWTSQSRFNSGEGTVTSWGEGADDALEAEDDDGDGDGGDVAREERVAQLTHALFSPPWRGGDASWSASAGLALAGWREPEVVVHSPLGAGGGRGAPPSNDGADTGVVAGAADASAFPDRVVSGGGDVERPPAAAAGGGTAPPAGSPSDRRPAPVTGAEPGAANGGGDLHRSPLSTRAWGRVASPRRPPPAMVHSPRRTLERIGVSFGRSPTAAATAADGGGASVGRTGGRRRQRRPPVTRTPRLCASPADGDGGVSGGGGGGGATPMLSPVGSSSTTSPLSATNVLDSPLGGRADAPPPPSGGSGKAVPAEGMADAMAVPPLVRRPPPKFRAMLALDTVTVNFLLLWLLLARFCVALLACIFRVMAPMDGAATPSGIVASSAAALYDHPSLVVADLVLALAVALPVSAAVALEAHELGLRGLTSSAGAVVDAVLLLPLAWLGVAIDAAALAGVPSAVSTAPLSGDGGGGVLIGAVGTARPWLFGLTFGLAWPALAVLLGVRLFRVLGARVLLAQSWRRDTRPTRALDFVWTAPAAAGDEWLRGEMGGLLGSPHVRMHRFVTRSGREADVAALASERKRDGAAAGGPTPAAAAMADVDAVAAVAPTGAPPSPSDGGTPAGSADGAAAATAAAAAAAAARATSRTVLGIFFCGPAPMAEAVRRAASRAMCESKVRGLVLAGLLHDGRLAGMDRQTLRGVTATGLDVRFVMHAESF</sequence>